<evidence type="ECO:0000313" key="3">
    <source>
        <dbReference type="Proteomes" id="UP000717696"/>
    </source>
</evidence>
<proteinExistence type="predicted"/>
<feature type="transmembrane region" description="Helical" evidence="1">
    <location>
        <begin position="258"/>
        <end position="284"/>
    </location>
</feature>
<feature type="transmembrane region" description="Helical" evidence="1">
    <location>
        <begin position="149"/>
        <end position="167"/>
    </location>
</feature>
<dbReference type="OrthoDB" id="5148443at2759"/>
<feature type="transmembrane region" description="Helical" evidence="1">
    <location>
        <begin position="104"/>
        <end position="128"/>
    </location>
</feature>
<feature type="transmembrane region" description="Helical" evidence="1">
    <location>
        <begin position="179"/>
        <end position="197"/>
    </location>
</feature>
<dbReference type="Gene3D" id="1.20.120.1770">
    <property type="match status" value="1"/>
</dbReference>
<comment type="caution">
    <text evidence="2">The sequence shown here is derived from an EMBL/GenBank/DDBJ whole genome shotgun (WGS) entry which is preliminary data.</text>
</comment>
<evidence type="ECO:0000256" key="1">
    <source>
        <dbReference type="SAM" id="Phobius"/>
    </source>
</evidence>
<keyword evidence="1" id="KW-0812">Transmembrane</keyword>
<keyword evidence="1" id="KW-0472">Membrane</keyword>
<evidence type="ECO:0000313" key="2">
    <source>
        <dbReference type="EMBL" id="KAH7139624.1"/>
    </source>
</evidence>
<accession>A0A9P9J366</accession>
<evidence type="ECO:0008006" key="4">
    <source>
        <dbReference type="Google" id="ProtNLM"/>
    </source>
</evidence>
<dbReference type="Proteomes" id="UP000717696">
    <property type="component" value="Unassembled WGS sequence"/>
</dbReference>
<dbReference type="AlphaFoldDB" id="A0A9P9J366"/>
<keyword evidence="1" id="KW-1133">Transmembrane helix</keyword>
<feature type="transmembrane region" description="Helical" evidence="1">
    <location>
        <begin position="217"/>
        <end position="238"/>
    </location>
</feature>
<sequence length="306" mass="34172">MYRNDSISSAAQAVAHLYTTQFLKDQIDDLSSRDTCWHQSGVKGLVTLLLANVSQSPTLGVNVSQGLFRLSSSGNNFSIDLATYAFEVNGLTESTYHVLSGVHIFTMAVAFFLIYPIILLLDSMTVLCDLVRRPVEKHKVKKWETGLKSLVFIPLVITGFVTGILAMGSSDHFRTEHGIVGLATVVFAVVTDSVYFVELYFSATLRRTIRGIKWLQIMHYVDMAACQAILILSGFALSDGFDDLVVMGLCTVDLSMSLTFSLGMMVVFVWNGAVVAMTLQWFLVRRARLSEGDTTRMWRLVRLWRR</sequence>
<gene>
    <name evidence="2" type="ORF">B0J13DRAFT_596707</name>
</gene>
<name>A0A9P9J366_9HYPO</name>
<dbReference type="EMBL" id="JAGMUU010000014">
    <property type="protein sequence ID" value="KAH7139624.1"/>
    <property type="molecule type" value="Genomic_DNA"/>
</dbReference>
<reference evidence="2" key="1">
    <citation type="journal article" date="2021" name="Nat. Commun.">
        <title>Genetic determinants of endophytism in the Arabidopsis root mycobiome.</title>
        <authorList>
            <person name="Mesny F."/>
            <person name="Miyauchi S."/>
            <person name="Thiergart T."/>
            <person name="Pickel B."/>
            <person name="Atanasova L."/>
            <person name="Karlsson M."/>
            <person name="Huettel B."/>
            <person name="Barry K.W."/>
            <person name="Haridas S."/>
            <person name="Chen C."/>
            <person name="Bauer D."/>
            <person name="Andreopoulos W."/>
            <person name="Pangilinan J."/>
            <person name="LaButti K."/>
            <person name="Riley R."/>
            <person name="Lipzen A."/>
            <person name="Clum A."/>
            <person name="Drula E."/>
            <person name="Henrissat B."/>
            <person name="Kohler A."/>
            <person name="Grigoriev I.V."/>
            <person name="Martin F.M."/>
            <person name="Hacquard S."/>
        </authorList>
    </citation>
    <scope>NUCLEOTIDE SEQUENCE</scope>
    <source>
        <strain evidence="2">MPI-CAGE-AT-0021</strain>
    </source>
</reference>
<keyword evidence="3" id="KW-1185">Reference proteome</keyword>
<protein>
    <recommendedName>
        <fullName evidence="4">Cytochrome b561 domain-containing protein</fullName>
    </recommendedName>
</protein>
<organism evidence="2 3">
    <name type="scientific">Dactylonectria estremocensis</name>
    <dbReference type="NCBI Taxonomy" id="1079267"/>
    <lineage>
        <taxon>Eukaryota</taxon>
        <taxon>Fungi</taxon>
        <taxon>Dikarya</taxon>
        <taxon>Ascomycota</taxon>
        <taxon>Pezizomycotina</taxon>
        <taxon>Sordariomycetes</taxon>
        <taxon>Hypocreomycetidae</taxon>
        <taxon>Hypocreales</taxon>
        <taxon>Nectriaceae</taxon>
        <taxon>Dactylonectria</taxon>
    </lineage>
</organism>